<dbReference type="InterPro" id="IPR036388">
    <property type="entry name" value="WH-like_DNA-bd_sf"/>
</dbReference>
<dbReference type="RefSeq" id="XP_065650909.1">
    <property type="nucleotide sequence ID" value="XM_065794837.1"/>
</dbReference>
<protein>
    <submittedName>
        <fullName evidence="4">Uncharacterized protein LOC136079120</fullName>
    </submittedName>
</protein>
<reference evidence="4" key="1">
    <citation type="submission" date="2025-08" db="UniProtKB">
        <authorList>
            <consortium name="RefSeq"/>
        </authorList>
    </citation>
    <scope>IDENTIFICATION</scope>
</reference>
<dbReference type="SUPFAM" id="SSF46689">
    <property type="entry name" value="Homeodomain-like"/>
    <property type="match status" value="1"/>
</dbReference>
<dbReference type="Proteomes" id="UP001652625">
    <property type="component" value="Chromosome 04"/>
</dbReference>
<keyword evidence="1" id="KW-0563">Paired box</keyword>
<dbReference type="InterPro" id="IPR009057">
    <property type="entry name" value="Homeodomain-like_sf"/>
</dbReference>
<name>A0ABM4BP70_HYDVU</name>
<gene>
    <name evidence="4" type="primary">LOC136079120</name>
</gene>
<keyword evidence="3" id="KW-1185">Reference proteome</keyword>
<proteinExistence type="predicted"/>
<dbReference type="InterPro" id="IPR001523">
    <property type="entry name" value="Paired_dom"/>
</dbReference>
<evidence type="ECO:0000256" key="1">
    <source>
        <dbReference type="ARBA" id="ARBA00022724"/>
    </source>
</evidence>
<feature type="domain" description="Paired" evidence="2">
    <location>
        <begin position="44"/>
        <end position="135"/>
    </location>
</feature>
<evidence type="ECO:0000313" key="4">
    <source>
        <dbReference type="RefSeq" id="XP_065650909.1"/>
    </source>
</evidence>
<organism evidence="3 4">
    <name type="scientific">Hydra vulgaris</name>
    <name type="common">Hydra</name>
    <name type="synonym">Hydra attenuata</name>
    <dbReference type="NCBI Taxonomy" id="6087"/>
    <lineage>
        <taxon>Eukaryota</taxon>
        <taxon>Metazoa</taxon>
        <taxon>Cnidaria</taxon>
        <taxon>Hydrozoa</taxon>
        <taxon>Hydroidolina</taxon>
        <taxon>Anthoathecata</taxon>
        <taxon>Aplanulata</taxon>
        <taxon>Hydridae</taxon>
        <taxon>Hydra</taxon>
    </lineage>
</organism>
<dbReference type="GeneID" id="136079120"/>
<dbReference type="Pfam" id="PF00292">
    <property type="entry name" value="PAX"/>
    <property type="match status" value="1"/>
</dbReference>
<evidence type="ECO:0000313" key="3">
    <source>
        <dbReference type="Proteomes" id="UP001652625"/>
    </source>
</evidence>
<dbReference type="Gene3D" id="1.10.10.10">
    <property type="entry name" value="Winged helix-like DNA-binding domain superfamily/Winged helix DNA-binding domain"/>
    <property type="match status" value="1"/>
</dbReference>
<sequence>MRRPGPSYVMQSQIPTAPPPPCSIALLTEKTTYMEKYFPKGKSKEIPIEVRSQIIALNKHTSKSHRQIATVIGVSHSFVTKIIRLYKETREFTSRSRSGRPKVTSSRTDLRIRRELLKSPFISASEIKERLTSTCDQVSKRTTQSRLRNKY</sequence>
<accession>A0ABM4BP70</accession>
<evidence type="ECO:0000259" key="2">
    <source>
        <dbReference type="Pfam" id="PF00292"/>
    </source>
</evidence>